<sequence length="155" mass="17924">MFKFLRASCLILITFITLPAFALDDAVNTGRFNNTAIDGYDTVAYFTESKPVKGDKKFEFTWRDANWRFASQKNLELFKAAPEKYAPQYGGWCAYAMSDEGRTVRIDEDAWHIHDKKLYLNYSKSVQNAWLEDKLSNIAEADGFYPKTTNVNKYK</sequence>
<dbReference type="Proteomes" id="UP001521137">
    <property type="component" value="Unassembled WGS sequence"/>
</dbReference>
<evidence type="ECO:0000313" key="4">
    <source>
        <dbReference type="Proteomes" id="UP001521137"/>
    </source>
</evidence>
<accession>A0ABS9D8F9</accession>
<gene>
    <name evidence="3" type="ORF">L0668_13655</name>
</gene>
<feature type="signal peptide" evidence="1">
    <location>
        <begin position="1"/>
        <end position="22"/>
    </location>
</feature>
<evidence type="ECO:0000313" key="3">
    <source>
        <dbReference type="EMBL" id="MCF2949161.1"/>
    </source>
</evidence>
<dbReference type="Pfam" id="PF04945">
    <property type="entry name" value="YHS"/>
    <property type="match status" value="1"/>
</dbReference>
<proteinExistence type="predicted"/>
<dbReference type="InterPro" id="IPR007029">
    <property type="entry name" value="YHS_dom"/>
</dbReference>
<comment type="caution">
    <text evidence="3">The sequence shown here is derived from an EMBL/GenBank/DDBJ whole genome shotgun (WGS) entry which is preliminary data.</text>
</comment>
<dbReference type="EMBL" id="JAKGAS010000007">
    <property type="protein sequence ID" value="MCF2949161.1"/>
    <property type="molecule type" value="Genomic_DNA"/>
</dbReference>
<feature type="chain" id="PRO_5045643084" evidence="1">
    <location>
        <begin position="23"/>
        <end position="155"/>
    </location>
</feature>
<feature type="domain" description="YHS" evidence="2">
    <location>
        <begin position="43"/>
        <end position="89"/>
    </location>
</feature>
<keyword evidence="4" id="KW-1185">Reference proteome</keyword>
<dbReference type="NCBIfam" id="NF041384">
    <property type="entry name" value="YHS_seleno_dom"/>
    <property type="match status" value="1"/>
</dbReference>
<evidence type="ECO:0000256" key="1">
    <source>
        <dbReference type="SAM" id="SignalP"/>
    </source>
</evidence>
<reference evidence="3 4" key="1">
    <citation type="submission" date="2022-01" db="EMBL/GenBank/DDBJ databases">
        <title>Paraglaciecola sp. G1-23.</title>
        <authorList>
            <person name="Jin M.S."/>
            <person name="Han D.M."/>
            <person name="Kim H.M."/>
            <person name="Jeon C.O."/>
        </authorList>
    </citation>
    <scope>NUCLEOTIDE SEQUENCE [LARGE SCALE GENOMIC DNA]</scope>
    <source>
        <strain evidence="3 4">G1-23</strain>
    </source>
</reference>
<organism evidence="3 4">
    <name type="scientific">Paraglaciecola algarum</name>
    <dbReference type="NCBI Taxonomy" id="3050085"/>
    <lineage>
        <taxon>Bacteria</taxon>
        <taxon>Pseudomonadati</taxon>
        <taxon>Pseudomonadota</taxon>
        <taxon>Gammaproteobacteria</taxon>
        <taxon>Alteromonadales</taxon>
        <taxon>Alteromonadaceae</taxon>
        <taxon>Paraglaciecola</taxon>
    </lineage>
</organism>
<evidence type="ECO:0000259" key="2">
    <source>
        <dbReference type="Pfam" id="PF04945"/>
    </source>
</evidence>
<name>A0ABS9D8F9_9ALTE</name>
<dbReference type="RefSeq" id="WP_235313260.1">
    <property type="nucleotide sequence ID" value="NZ_JAKGAS010000007.1"/>
</dbReference>
<keyword evidence="1" id="KW-0732">Signal</keyword>
<protein>
    <submittedName>
        <fullName evidence="3">YHS domain-containing protein</fullName>
    </submittedName>
</protein>